<dbReference type="PANTHER" id="PTHR33144">
    <property type="entry name" value="OS10G0409366 PROTEIN-RELATED"/>
    <property type="match status" value="1"/>
</dbReference>
<protein>
    <submittedName>
        <fullName evidence="2">Uncharacterized protein LOC107031652 isoform X2</fullName>
    </submittedName>
</protein>
<organism evidence="1 2">
    <name type="scientific">Solanum pennellii</name>
    <name type="common">Tomato</name>
    <name type="synonym">Lycopersicon pennellii</name>
    <dbReference type="NCBI Taxonomy" id="28526"/>
    <lineage>
        <taxon>Eukaryota</taxon>
        <taxon>Viridiplantae</taxon>
        <taxon>Streptophyta</taxon>
        <taxon>Embryophyta</taxon>
        <taxon>Tracheophyta</taxon>
        <taxon>Spermatophyta</taxon>
        <taxon>Magnoliopsida</taxon>
        <taxon>eudicotyledons</taxon>
        <taxon>Gunneridae</taxon>
        <taxon>Pentapetalae</taxon>
        <taxon>asterids</taxon>
        <taxon>lamiids</taxon>
        <taxon>Solanales</taxon>
        <taxon>Solanaceae</taxon>
        <taxon>Solanoideae</taxon>
        <taxon>Solaneae</taxon>
        <taxon>Solanum</taxon>
        <taxon>Solanum subgen. Lycopersicon</taxon>
    </lineage>
</organism>
<dbReference type="RefSeq" id="XP_015088580.1">
    <property type="nucleotide sequence ID" value="XM_015233094.2"/>
</dbReference>
<evidence type="ECO:0000313" key="1">
    <source>
        <dbReference type="Proteomes" id="UP000694930"/>
    </source>
</evidence>
<accession>A0ABM1HPQ4</accession>
<gene>
    <name evidence="2" type="primary">LOC107031652</name>
</gene>
<evidence type="ECO:0000313" key="2">
    <source>
        <dbReference type="RefSeq" id="XP_015088580.1"/>
    </source>
</evidence>
<sequence>MNYVTHSPVEQLEEQVEGISIKKKRGQSQMHNVHARKERKLILLNILDQPIGPTEDIVTELSTFLAAKNWALTTIRDDWRRHRSELKINYYDPYDNDEIRMAKNLVIFQNVSLERSLGSRRNLRISETNSKNRKKLMNSHTAGKRVLI</sequence>
<proteinExistence type="predicted"/>
<reference evidence="1" key="1">
    <citation type="journal article" date="2014" name="Nat. Genet.">
        <title>The genome of the stress-tolerant wild tomato species Solanum pennellii.</title>
        <authorList>
            <person name="Bolger A."/>
            <person name="Scossa F."/>
            <person name="Bolger M.E."/>
            <person name="Lanz C."/>
            <person name="Maumus F."/>
            <person name="Tohge T."/>
            <person name="Quesneville H."/>
            <person name="Alseekh S."/>
            <person name="Sorensen I."/>
            <person name="Lichtenstein G."/>
            <person name="Fich E.A."/>
            <person name="Conte M."/>
            <person name="Keller H."/>
            <person name="Schneeberger K."/>
            <person name="Schwacke R."/>
            <person name="Ofner I."/>
            <person name="Vrebalov J."/>
            <person name="Xu Y."/>
            <person name="Osorio S."/>
            <person name="Aflitos S.A."/>
            <person name="Schijlen E."/>
            <person name="Jimenez-Gomez J.M."/>
            <person name="Ryngajllo M."/>
            <person name="Kimura S."/>
            <person name="Kumar R."/>
            <person name="Koenig D."/>
            <person name="Headland L.R."/>
            <person name="Maloof J.N."/>
            <person name="Sinha N."/>
            <person name="van Ham R.C."/>
            <person name="Lankhorst R.K."/>
            <person name="Mao L."/>
            <person name="Vogel A."/>
            <person name="Arsova B."/>
            <person name="Panstruga R."/>
            <person name="Fei Z."/>
            <person name="Rose J.K."/>
            <person name="Zamir D."/>
            <person name="Carrari F."/>
            <person name="Giovannoni J.J."/>
            <person name="Weigel D."/>
            <person name="Usadel B."/>
            <person name="Fernie A.R."/>
        </authorList>
    </citation>
    <scope>NUCLEOTIDE SEQUENCE [LARGE SCALE GENOMIC DNA]</scope>
    <source>
        <strain evidence="1">cv. LA0716</strain>
    </source>
</reference>
<dbReference type="GeneID" id="107031652"/>
<dbReference type="PANTHER" id="PTHR33144:SF35">
    <property type="entry name" value="TRANSPOSASE, PTTA_EN_SPM, PLANT-RELATED"/>
    <property type="match status" value="1"/>
</dbReference>
<name>A0ABM1HPQ4_SOLPN</name>
<dbReference type="Proteomes" id="UP000694930">
    <property type="component" value="Chromosome 9"/>
</dbReference>
<reference evidence="2" key="2">
    <citation type="submission" date="2025-08" db="UniProtKB">
        <authorList>
            <consortium name="RefSeq"/>
        </authorList>
    </citation>
    <scope>IDENTIFICATION</scope>
</reference>
<keyword evidence="1" id="KW-1185">Reference proteome</keyword>